<dbReference type="InterPro" id="IPR030895">
    <property type="entry name" value="T5SS_PEPC_rpt"/>
</dbReference>
<organism evidence="2 3">
    <name type="scientific">Pseudovibrio ascidiaceicola</name>
    <dbReference type="NCBI Taxonomy" id="285279"/>
    <lineage>
        <taxon>Bacteria</taxon>
        <taxon>Pseudomonadati</taxon>
        <taxon>Pseudomonadota</taxon>
        <taxon>Alphaproteobacteria</taxon>
        <taxon>Hyphomicrobiales</taxon>
        <taxon>Stappiaceae</taxon>
        <taxon>Pseudovibrio</taxon>
    </lineage>
</organism>
<keyword evidence="1" id="KW-0732">Signal</keyword>
<accession>A0A1I4FPP6</accession>
<dbReference type="PANTHER" id="PTHR35037">
    <property type="entry name" value="C-TERMINAL REGION OF AIDA-LIKE PROTEIN"/>
    <property type="match status" value="1"/>
</dbReference>
<evidence type="ECO:0000256" key="1">
    <source>
        <dbReference type="ARBA" id="ARBA00022729"/>
    </source>
</evidence>
<dbReference type="PANTHER" id="PTHR35037:SF3">
    <property type="entry name" value="C-TERMINAL REGION OF AIDA-LIKE PROTEIN"/>
    <property type="match status" value="1"/>
</dbReference>
<dbReference type="Proteomes" id="UP000199598">
    <property type="component" value="Unassembled WGS sequence"/>
</dbReference>
<dbReference type="NCBIfam" id="TIGR02601">
    <property type="entry name" value="autotrns_rpt"/>
    <property type="match status" value="5"/>
</dbReference>
<dbReference type="SUPFAM" id="SSF51126">
    <property type="entry name" value="Pectin lyase-like"/>
    <property type="match status" value="4"/>
</dbReference>
<name>A0A1I4FPP6_9HYPH</name>
<dbReference type="InterPro" id="IPR011050">
    <property type="entry name" value="Pectin_lyase_fold/virulence"/>
</dbReference>
<dbReference type="Pfam" id="PF12951">
    <property type="entry name" value="PATR"/>
    <property type="match status" value="6"/>
</dbReference>
<dbReference type="EMBL" id="FOSK01000021">
    <property type="protein sequence ID" value="SFL19419.1"/>
    <property type="molecule type" value="Genomic_DNA"/>
</dbReference>
<gene>
    <name evidence="2" type="ORF">SAMN04488518_1211</name>
</gene>
<dbReference type="InterPro" id="IPR051551">
    <property type="entry name" value="Autotransporter_adhesion"/>
</dbReference>
<evidence type="ECO:0000313" key="2">
    <source>
        <dbReference type="EMBL" id="SFL19419.1"/>
    </source>
</evidence>
<dbReference type="NCBIfam" id="TIGR04393">
    <property type="entry name" value="rpt_T5SS_PEPC"/>
    <property type="match status" value="9"/>
</dbReference>
<protein>
    <submittedName>
        <fullName evidence="2">Autotransporter-associated beta strand repeat-containing protein/T5SS/PEP-CTERM-associated repeat-containing protein</fullName>
    </submittedName>
</protein>
<proteinExistence type="predicted"/>
<comment type="caution">
    <text evidence="2">The sequence shown here is derived from an EMBL/GenBank/DDBJ whole genome shotgun (WGS) entry which is preliminary data.</text>
</comment>
<evidence type="ECO:0000313" key="3">
    <source>
        <dbReference type="Proteomes" id="UP000199598"/>
    </source>
</evidence>
<keyword evidence="3" id="KW-1185">Reference proteome</keyword>
<sequence length="1736" mass="169446">MTTSPTRTCFEHFLNHLRRGGRITKMAGVIASRAPYLAAAVVASGPLVLSGATAGLGQTWDGSTSTDWFTGSNWNSNTAPNSSQNVFINTTTPNPATVTDKTTNGTAQAKLLFVGERDEGSLTISAGGEMSNTHTYIGHFSGSVGTFEVTGTASTWDSSVLLSVGNGGEGTLTISDGAMVSTMIGNLGSHIGSTGTAEVTGTGSTWDNSSYLLIGLRGGGTLTISEGATVNGPGVTRLGTNSTGSGVLNIGAGSGDTAAAAGTLDTSTVELGDGSATLVFNHTDETGNYQFDADLSSTGSGTHSIVHESGWTELTGNNASFTGTTEVNGGTLSVSGALGGLTGTIGSNSGSTGTVEVTGAGSTWDNSEDLFVGDSGEGTLTVSDGGAVSVSGVTRLGSVSPGSGVLNIGAAAGDAAVGAGELNTAKVIFGPGTGTINFNHTDSDYTFSADISGTGSVNQLSGTTILTGTNTYTGETIVSGGMLELRGGSVLTDTVALKVGYAGTGALTISEGSEVNSGYLNIGHVAGSVTVTGSGSSLDVAAISIIGLNGTGALTISDGGKVTNGLNSIIGGLDATGAVTVTDDGSVWEAGPLLVGQYGAGSLKIENGGKVTSDSTTIGFNRASFSGTSSGIVTVTGEGSAWESSDRIKVGDRAPGTLTIADGAIVDVDGDVVLAFGAVSQGTLNIGAAAGETAVKAGTLDTEAVIFGDGTGVINFNHTDTAYVFAPKIIGVGGVNQLSGTTTLSGTNTYTGGTTVSGGKLVVDGTIGDVTVNGGSLGGSGTINGSATVTSGTIAAGNSPGTLTIGGDLNLTSASVLDFELGSPSGTAGVDSDLIAVGGDLTLDGSLNVTDAGGFDAGVYNLITYGGSLVDNGLVVGTAPTGFLYNVQTAAAGQVNLLVNPDQLSFWNGAVTSADGTVHGGSGTWSSAGTNWTDATGSASAPYQPVSTLIFQGTPGTVTVDSAGVSVSKGMQFAADGYSVTGGDITMNAPDTISFRVGDGTISGAGFTSTIASTLTGTGSLDKSGLGTLVLTGTNTYTGTTTVSEGALEFRDGATLSGGQNFRVGSPATASLTIADGSDVSARDYTFVATGSGLSGAVTVTGPNSRFQAGFGFIVGYNGNGTLSILEGGLVTSGYLLIGSFAGSTGAAEVIGEGSHWKNYVGLDAQGTSLDVGRQGTGTLTIAEGGRVTSREGVIGSHAGSTGGVVVSGDGSLWGNSHYMNIGLLGRGTLTISDGGVVDVENSVHLGRETGSHGTLNIGAAAGDTAQAAGILDAAAVKFGDGTGVINFNHTDTDYTFSPAISGDGTVNQLAGTTILTGTNSYTGGTTVSGGELVVNGTIGDVTVDGGTLGGSGTINGSATVTSGTIAAGNSPGTLTIDSDLNLTSASILDFELGSPSGTAGVDSDLIAVGRDLTLDGTLNVTDAGGFDAGVYNLITYGGSLTDNSLVVGTAPTGFLYNVQTATAGQVNLLVNPDQLSFWNGAVTSADGTVHGGSGTWSSAGTNWTDAMGSASAPYQPDSTLIFQGTPGTVTVDSAGVSVSKGMQFATDGYSVSGGDISLTGEAGIRIGDGTTASAGYSAIVASNLTGTGSLEKNGFGKLVLTGTNSYTGGTTVTGGELVVNGSIGDVTVNGGSLGGSGTIGAVAVNAGAVVAPGNSVGTLNATSLVFNSGSTFEVELNDGGNAAGINNDLLAASGTVTINGGTVHVKPENGTDDGSTYAANTVYTILSAVGGVSGT</sequence>
<feature type="non-terminal residue" evidence="2">
    <location>
        <position position="1736"/>
    </location>
</feature>
<reference evidence="2 3" key="1">
    <citation type="submission" date="2016-10" db="EMBL/GenBank/DDBJ databases">
        <authorList>
            <person name="Varghese N."/>
            <person name="Submissions S."/>
        </authorList>
    </citation>
    <scope>NUCLEOTIDE SEQUENCE [LARGE SCALE GENOMIC DNA]</scope>
    <source>
        <strain evidence="2 3">DSM 16392</strain>
    </source>
</reference>
<dbReference type="InterPro" id="IPR013425">
    <property type="entry name" value="Autotrns_rpt"/>
</dbReference>